<name>A0AAN5CRF2_9BILA</name>
<dbReference type="AlphaFoldDB" id="A0AAN5CRF2"/>
<comment type="caution">
    <text evidence="1">The sequence shown here is derived from an EMBL/GenBank/DDBJ whole genome shotgun (WGS) entry which is preliminary data.</text>
</comment>
<evidence type="ECO:0000313" key="2">
    <source>
        <dbReference type="Proteomes" id="UP001328107"/>
    </source>
</evidence>
<gene>
    <name evidence="1" type="ORF">PMAYCL1PPCAC_19451</name>
</gene>
<accession>A0AAN5CRF2</accession>
<proteinExistence type="predicted"/>
<protein>
    <submittedName>
        <fullName evidence="1">Uncharacterized protein</fullName>
    </submittedName>
</protein>
<keyword evidence="2" id="KW-1185">Reference proteome</keyword>
<organism evidence="1 2">
    <name type="scientific">Pristionchus mayeri</name>
    <dbReference type="NCBI Taxonomy" id="1317129"/>
    <lineage>
        <taxon>Eukaryota</taxon>
        <taxon>Metazoa</taxon>
        <taxon>Ecdysozoa</taxon>
        <taxon>Nematoda</taxon>
        <taxon>Chromadorea</taxon>
        <taxon>Rhabditida</taxon>
        <taxon>Rhabditina</taxon>
        <taxon>Diplogasteromorpha</taxon>
        <taxon>Diplogasteroidea</taxon>
        <taxon>Neodiplogasteridae</taxon>
        <taxon>Pristionchus</taxon>
    </lineage>
</organism>
<reference evidence="2" key="1">
    <citation type="submission" date="2022-10" db="EMBL/GenBank/DDBJ databases">
        <title>Genome assembly of Pristionchus species.</title>
        <authorList>
            <person name="Yoshida K."/>
            <person name="Sommer R.J."/>
        </authorList>
    </citation>
    <scope>NUCLEOTIDE SEQUENCE [LARGE SCALE GENOMIC DNA]</scope>
    <source>
        <strain evidence="2">RS5460</strain>
    </source>
</reference>
<dbReference type="Proteomes" id="UP001328107">
    <property type="component" value="Unassembled WGS sequence"/>
</dbReference>
<evidence type="ECO:0000313" key="1">
    <source>
        <dbReference type="EMBL" id="GMR49256.1"/>
    </source>
</evidence>
<dbReference type="EMBL" id="BTRK01000004">
    <property type="protein sequence ID" value="GMR49256.1"/>
    <property type="molecule type" value="Genomic_DNA"/>
</dbReference>
<sequence>MMNSDLDISNVPSCLHTGSHEYEWRSKIIHGISTTGFSKTTVDHDTFVWLFNCVHSCEWTCITVHKAVGVAAIIERFEMLSLYDKLHSYLISAEIPKEMTTKVVLVADKMPGGSLIIDRVCESFRLEEILSLSRNVVATVSQGTMAALLEATEKSISRPMLMEHKIYVELRERPGVQKTDFLQLTVRFTESCDIWRMLPHKYRYMKFYDLKDKQWSVIKKRGETLEEDKSRIGCILLFLLGK</sequence>